<dbReference type="InterPro" id="IPR014144">
    <property type="entry name" value="LigD_PE_domain"/>
</dbReference>
<name>A0A285SKT6_9HYPH</name>
<dbReference type="InterPro" id="IPR052171">
    <property type="entry name" value="NHEJ_LigD"/>
</dbReference>
<dbReference type="GO" id="GO:0003887">
    <property type="term" value="F:DNA-directed DNA polymerase activity"/>
    <property type="evidence" value="ECO:0007669"/>
    <property type="project" value="UniProtKB-KW"/>
</dbReference>
<dbReference type="InterPro" id="IPR012310">
    <property type="entry name" value="DNA_ligase_ATP-dep_cent"/>
</dbReference>
<dbReference type="NCBIfam" id="TIGR02779">
    <property type="entry name" value="NHEJ_ligase_lig"/>
    <property type="match status" value="1"/>
</dbReference>
<dbReference type="Gene3D" id="3.30.470.30">
    <property type="entry name" value="DNA ligase/mRNA capping enzyme"/>
    <property type="match status" value="1"/>
</dbReference>
<dbReference type="InterPro" id="IPR014146">
    <property type="entry name" value="LigD_ligase_dom"/>
</dbReference>
<dbReference type="PANTHER" id="PTHR42705">
    <property type="entry name" value="BIFUNCTIONAL NON-HOMOLOGOUS END JOINING PROTEIN LIGD"/>
    <property type="match status" value="1"/>
</dbReference>
<evidence type="ECO:0000259" key="22">
    <source>
        <dbReference type="PROSITE" id="PS50160"/>
    </source>
</evidence>
<dbReference type="Pfam" id="PF21686">
    <property type="entry name" value="LigD_Prim-Pol"/>
    <property type="match status" value="1"/>
</dbReference>
<dbReference type="GO" id="GO:0004527">
    <property type="term" value="F:exonuclease activity"/>
    <property type="evidence" value="ECO:0007669"/>
    <property type="project" value="UniProtKB-KW"/>
</dbReference>
<evidence type="ECO:0000256" key="2">
    <source>
        <dbReference type="ARBA" id="ARBA00012727"/>
    </source>
</evidence>
<keyword evidence="4" id="KW-0808">Transferase</keyword>
<dbReference type="GO" id="GO:0006281">
    <property type="term" value="P:DNA repair"/>
    <property type="evidence" value="ECO:0007669"/>
    <property type="project" value="UniProtKB-KW"/>
</dbReference>
<keyword evidence="11" id="KW-0269">Exonuclease</keyword>
<evidence type="ECO:0000256" key="9">
    <source>
        <dbReference type="ARBA" id="ARBA00022763"/>
    </source>
</evidence>
<feature type="region of interest" description="Disordered" evidence="21">
    <location>
        <begin position="505"/>
        <end position="531"/>
    </location>
</feature>
<keyword evidence="8" id="KW-0547">Nucleotide-binding</keyword>
<keyword evidence="9" id="KW-0227">DNA damage</keyword>
<evidence type="ECO:0000313" key="23">
    <source>
        <dbReference type="EMBL" id="SOC06763.1"/>
    </source>
</evidence>
<feature type="compositionally biased region" description="Basic and acidic residues" evidence="21">
    <location>
        <begin position="505"/>
        <end position="521"/>
    </location>
</feature>
<dbReference type="GO" id="GO:0003677">
    <property type="term" value="F:DNA binding"/>
    <property type="evidence" value="ECO:0007669"/>
    <property type="project" value="UniProtKB-KW"/>
</dbReference>
<evidence type="ECO:0000256" key="6">
    <source>
        <dbReference type="ARBA" id="ARBA00022722"/>
    </source>
</evidence>
<dbReference type="Proteomes" id="UP000219331">
    <property type="component" value="Unassembled WGS sequence"/>
</dbReference>
<feature type="domain" description="ATP-dependent DNA ligase family profile" evidence="22">
    <location>
        <begin position="311"/>
        <end position="435"/>
    </location>
</feature>
<feature type="compositionally biased region" description="Basic and acidic residues" evidence="21">
    <location>
        <begin position="185"/>
        <end position="196"/>
    </location>
</feature>
<evidence type="ECO:0000256" key="3">
    <source>
        <dbReference type="ARBA" id="ARBA00022598"/>
    </source>
</evidence>
<evidence type="ECO:0000256" key="21">
    <source>
        <dbReference type="SAM" id="MobiDB-lite"/>
    </source>
</evidence>
<reference evidence="23 24" key="1">
    <citation type="submission" date="2017-08" db="EMBL/GenBank/DDBJ databases">
        <authorList>
            <person name="de Groot N.N."/>
        </authorList>
    </citation>
    <scope>NUCLEOTIDE SEQUENCE [LARGE SCALE GENOMIC DNA]</scope>
    <source>
        <strain evidence="23 24">USBA 352</strain>
    </source>
</reference>
<keyword evidence="13" id="KW-0239">DNA-directed DNA polymerase</keyword>
<dbReference type="PROSITE" id="PS50160">
    <property type="entry name" value="DNA_LIGASE_A3"/>
    <property type="match status" value="1"/>
</dbReference>
<keyword evidence="15" id="KW-0233">DNA recombination</keyword>
<dbReference type="Pfam" id="PF04679">
    <property type="entry name" value="DNA_ligase_A_C"/>
    <property type="match status" value="1"/>
</dbReference>
<sequence length="819" mass="90192">MSLETYRRKRDFAATPEPKGEASKKGGAAHSFVIQEHHARRLHYDLRLELGGVYKSWAVTRGPSLVAGVKRLAVEVEDHPLAYGSFEGTIPKGEYGAGTVAIWDKGSWTPEGDAEKGLAKGHLEFTLEGDKLKGRWHLVRMARKGREKRNNWLLIKSEDDYARDEDEPDILDEAGEAETGGGKTGGKETGGRKPDAPLKGSKKAKMPDFVPPQLATLKRHAPTAKGWIHEIKFDGYRLQAQIEDGKAVLLTRSGLDWTDRFGPDVAKALAALPVQQAVLDGELVVEASGGASDFSALQADLSAGRTDRFVYVAFDLLHLDGRDLTGVRLDARKAALQRLLDKAPEVLRYSEHFEEDGEMVLRHACRLSLEGVISKRASGPYRSGRSKDWIKSKCGERQEMVVAGYMPSSVSDEAIGSLVLGIYEDGELRHAGRVGTGFSRAVAEDLYERLHAIERKTSPFAGRLDATARRGVRFVKPELVAEVEFRSWTADRRVRHASFRGLREDKAARDVTREAPADKNDPPAQPRPSIKLTHPDRVYWADAGVTKEGLADYYTQVWRFMAPLVVARPLALLRCPRGTAQKCFFQKHAWKGMNGEILTRQDPLGDDGDSLIAIDSLDGLIGLVQGAALEIHPWQASLDDLEKPDQVVIDLDPGDGVDWPVMLDAARQVRDRLEDAGLVPFVKTTGGKGLHVVAPLKPKAGWDEVKGFARDIAEAMEADDPELFIARSTKAARKGRIFVDYLRNGRNNTAIAPYSSRARDGATVAMPLAWDELDPSIGSGHFTVVNAMARLDSLAEDPWADFRKAEAVLKPKAGRKRKG</sequence>
<organism evidence="23 24">
    <name type="scientific">Stappia indica</name>
    <dbReference type="NCBI Taxonomy" id="538381"/>
    <lineage>
        <taxon>Bacteria</taxon>
        <taxon>Pseudomonadati</taxon>
        <taxon>Pseudomonadota</taxon>
        <taxon>Alphaproteobacteria</taxon>
        <taxon>Hyphomicrobiales</taxon>
        <taxon>Stappiaceae</taxon>
        <taxon>Stappia</taxon>
    </lineage>
</organism>
<dbReference type="OrthoDB" id="9802472at2"/>
<keyword evidence="6" id="KW-0540">Nuclease</keyword>
<dbReference type="GO" id="GO:0046872">
    <property type="term" value="F:metal ion binding"/>
    <property type="evidence" value="ECO:0007669"/>
    <property type="project" value="UniProtKB-KW"/>
</dbReference>
<dbReference type="GO" id="GO:0003910">
    <property type="term" value="F:DNA ligase (ATP) activity"/>
    <property type="evidence" value="ECO:0007669"/>
    <property type="project" value="UniProtKB-EC"/>
</dbReference>
<dbReference type="NCBIfam" id="TIGR02776">
    <property type="entry name" value="NHEJ_ligase_prk"/>
    <property type="match status" value="1"/>
</dbReference>
<evidence type="ECO:0000256" key="16">
    <source>
        <dbReference type="ARBA" id="ARBA00023204"/>
    </source>
</evidence>
<evidence type="ECO:0000256" key="15">
    <source>
        <dbReference type="ARBA" id="ARBA00023172"/>
    </source>
</evidence>
<dbReference type="CDD" id="cd07906">
    <property type="entry name" value="Adenylation_DNA_ligase_LigD_LigC"/>
    <property type="match status" value="1"/>
</dbReference>
<evidence type="ECO:0000256" key="7">
    <source>
        <dbReference type="ARBA" id="ARBA00022723"/>
    </source>
</evidence>
<keyword evidence="12" id="KW-0067">ATP-binding</keyword>
<keyword evidence="3 23" id="KW-0436">Ligase</keyword>
<evidence type="ECO:0000256" key="20">
    <source>
        <dbReference type="ARBA" id="ARBA00034003"/>
    </source>
</evidence>
<evidence type="ECO:0000256" key="18">
    <source>
        <dbReference type="ARBA" id="ARBA00023268"/>
    </source>
</evidence>
<evidence type="ECO:0000256" key="1">
    <source>
        <dbReference type="ARBA" id="ARBA00001936"/>
    </source>
</evidence>
<dbReference type="CDD" id="cd04862">
    <property type="entry name" value="PaeLigD_Pol_like"/>
    <property type="match status" value="1"/>
</dbReference>
<dbReference type="Pfam" id="PF13298">
    <property type="entry name" value="LigD_N"/>
    <property type="match status" value="1"/>
</dbReference>
<dbReference type="EMBL" id="OBML01000005">
    <property type="protein sequence ID" value="SOC06763.1"/>
    <property type="molecule type" value="Genomic_DNA"/>
</dbReference>
<dbReference type="Pfam" id="PF01068">
    <property type="entry name" value="DNA_ligase_A_M"/>
    <property type="match status" value="1"/>
</dbReference>
<dbReference type="PANTHER" id="PTHR42705:SF2">
    <property type="entry name" value="BIFUNCTIONAL NON-HOMOLOGOUS END JOINING PROTEIN LIGD"/>
    <property type="match status" value="1"/>
</dbReference>
<accession>A0A285SKT6</accession>
<gene>
    <name evidence="23" type="ORF">SAMN05421512_105199</name>
</gene>
<evidence type="ECO:0000256" key="5">
    <source>
        <dbReference type="ARBA" id="ARBA00022695"/>
    </source>
</evidence>
<evidence type="ECO:0000313" key="24">
    <source>
        <dbReference type="Proteomes" id="UP000219331"/>
    </source>
</evidence>
<dbReference type="InterPro" id="IPR014145">
    <property type="entry name" value="LigD_pol_dom"/>
</dbReference>
<feature type="region of interest" description="Disordered" evidence="21">
    <location>
        <begin position="172"/>
        <end position="207"/>
    </location>
</feature>
<keyword evidence="18" id="KW-0511">Multifunctional enzyme</keyword>
<evidence type="ECO:0000256" key="14">
    <source>
        <dbReference type="ARBA" id="ARBA00023125"/>
    </source>
</evidence>
<dbReference type="Gene3D" id="3.90.920.10">
    <property type="entry name" value="DNA primase, PRIM domain"/>
    <property type="match status" value="1"/>
</dbReference>
<evidence type="ECO:0000256" key="12">
    <source>
        <dbReference type="ARBA" id="ARBA00022840"/>
    </source>
</evidence>
<protein>
    <recommendedName>
        <fullName evidence="2">DNA ligase (ATP)</fullName>
        <ecNumber evidence="2">6.5.1.1</ecNumber>
    </recommendedName>
    <alternativeName>
        <fullName evidence="19">NHEJ DNA polymerase</fullName>
    </alternativeName>
</protein>
<keyword evidence="10" id="KW-0378">Hydrolase</keyword>
<evidence type="ECO:0000256" key="13">
    <source>
        <dbReference type="ARBA" id="ARBA00022932"/>
    </source>
</evidence>
<keyword evidence="5" id="KW-0548">Nucleotidyltransferase</keyword>
<keyword evidence="16" id="KW-0234">DNA repair</keyword>
<keyword evidence="7" id="KW-0479">Metal-binding</keyword>
<dbReference type="EC" id="6.5.1.1" evidence="2"/>
<evidence type="ECO:0000256" key="19">
    <source>
        <dbReference type="ARBA" id="ARBA00029943"/>
    </source>
</evidence>
<feature type="region of interest" description="Disordered" evidence="21">
    <location>
        <begin position="1"/>
        <end position="28"/>
    </location>
</feature>
<dbReference type="InterPro" id="IPR014143">
    <property type="entry name" value="NHEJ_ligase_prk"/>
</dbReference>
<dbReference type="SUPFAM" id="SSF50249">
    <property type="entry name" value="Nucleic acid-binding proteins"/>
    <property type="match status" value="1"/>
</dbReference>
<keyword evidence="17" id="KW-0464">Manganese</keyword>
<keyword evidence="24" id="KW-1185">Reference proteome</keyword>
<evidence type="ECO:0000256" key="17">
    <source>
        <dbReference type="ARBA" id="ARBA00023211"/>
    </source>
</evidence>
<dbReference type="SUPFAM" id="SSF56091">
    <property type="entry name" value="DNA ligase/mRNA capping enzyme, catalytic domain"/>
    <property type="match status" value="1"/>
</dbReference>
<evidence type="ECO:0000256" key="4">
    <source>
        <dbReference type="ARBA" id="ARBA00022679"/>
    </source>
</evidence>
<dbReference type="GO" id="GO:0006310">
    <property type="term" value="P:DNA recombination"/>
    <property type="evidence" value="ECO:0007669"/>
    <property type="project" value="UniProtKB-KW"/>
</dbReference>
<dbReference type="RefSeq" id="WP_097174869.1">
    <property type="nucleotide sequence ID" value="NZ_OBML01000005.1"/>
</dbReference>
<keyword evidence="14" id="KW-0238">DNA-binding</keyword>
<dbReference type="GO" id="GO:0005524">
    <property type="term" value="F:ATP binding"/>
    <property type="evidence" value="ECO:0007669"/>
    <property type="project" value="UniProtKB-KW"/>
</dbReference>
<dbReference type="InterPro" id="IPR012340">
    <property type="entry name" value="NA-bd_OB-fold"/>
</dbReference>
<dbReference type="NCBIfam" id="TIGR02777">
    <property type="entry name" value="LigD_PE_dom"/>
    <property type="match status" value="1"/>
</dbReference>
<dbReference type="AlphaFoldDB" id="A0A285SKT6"/>
<dbReference type="Gene3D" id="2.40.50.140">
    <property type="entry name" value="Nucleic acid-binding proteins"/>
    <property type="match status" value="1"/>
</dbReference>
<dbReference type="STRING" id="538381.GCA_001696535_02091"/>
<dbReference type="InterPro" id="IPR033651">
    <property type="entry name" value="PaeLigD_Pol-like"/>
</dbReference>
<dbReference type="Gene3D" id="3.30.1490.70">
    <property type="match status" value="1"/>
</dbReference>
<dbReference type="NCBIfam" id="TIGR02778">
    <property type="entry name" value="ligD_pol"/>
    <property type="match status" value="1"/>
</dbReference>
<evidence type="ECO:0000256" key="8">
    <source>
        <dbReference type="ARBA" id="ARBA00022741"/>
    </source>
</evidence>
<evidence type="ECO:0000256" key="10">
    <source>
        <dbReference type="ARBA" id="ARBA00022801"/>
    </source>
</evidence>
<comment type="catalytic activity">
    <reaction evidence="20">
        <text>ATP + (deoxyribonucleotide)n-3'-hydroxyl + 5'-phospho-(deoxyribonucleotide)m = (deoxyribonucleotide)n+m + AMP + diphosphate.</text>
        <dbReference type="EC" id="6.5.1.1"/>
    </reaction>
</comment>
<dbReference type="CDD" id="cd07971">
    <property type="entry name" value="OBF_DNA_ligase_LigD"/>
    <property type="match status" value="1"/>
</dbReference>
<comment type="cofactor">
    <cofactor evidence="1">
        <name>Mn(2+)</name>
        <dbReference type="ChEBI" id="CHEBI:29035"/>
    </cofactor>
</comment>
<dbReference type="InterPro" id="IPR012309">
    <property type="entry name" value="DNA_ligase_ATP-dep_C"/>
</dbReference>
<proteinExistence type="predicted"/>
<evidence type="ECO:0000256" key="11">
    <source>
        <dbReference type="ARBA" id="ARBA00022839"/>
    </source>
</evidence>